<dbReference type="InterPro" id="IPR036866">
    <property type="entry name" value="RibonucZ/Hydroxyglut_hydro"/>
</dbReference>
<reference evidence="5 7" key="1">
    <citation type="journal article" date="2018" name="Front. Microbiol.">
        <title>Genome-Based Analysis Reveals the Taxonomy and Diversity of the Family Idiomarinaceae.</title>
        <authorList>
            <person name="Liu Y."/>
            <person name="Lai Q."/>
            <person name="Shao Z."/>
        </authorList>
    </citation>
    <scope>NUCLEOTIDE SEQUENCE [LARGE SCALE GENOMIC DNA]</scope>
    <source>
        <strain evidence="5 7">CF12-14</strain>
    </source>
</reference>
<dbReference type="SMART" id="SM01027">
    <property type="entry name" value="Beta-Casp"/>
    <property type="match status" value="1"/>
</dbReference>
<evidence type="ECO:0000313" key="5">
    <source>
        <dbReference type="EMBL" id="RUO25107.1"/>
    </source>
</evidence>
<evidence type="ECO:0000313" key="4">
    <source>
        <dbReference type="EMBL" id="RAJ98969.1"/>
    </source>
</evidence>
<protein>
    <submittedName>
        <fullName evidence="5">MBL fold metallo-hydrolase</fullName>
    </submittedName>
    <submittedName>
        <fullName evidence="4">Metallo-beta-lactamase family protein</fullName>
    </submittedName>
</protein>
<dbReference type="AlphaFoldDB" id="A0A327WZU0"/>
<feature type="domain" description="Metallo-beta-lactamase" evidence="2">
    <location>
        <begin position="13"/>
        <end position="211"/>
    </location>
</feature>
<dbReference type="Gene3D" id="3.60.15.10">
    <property type="entry name" value="Ribonuclease Z/Hydroxyacylglutathione hydrolase-like"/>
    <property type="match status" value="1"/>
</dbReference>
<gene>
    <name evidence="4" type="ORF">B0I24_104173</name>
    <name evidence="5" type="ORF">CWE07_06430</name>
</gene>
<dbReference type="SUPFAM" id="SSF56281">
    <property type="entry name" value="Metallo-hydrolase/oxidoreductase"/>
    <property type="match status" value="1"/>
</dbReference>
<dbReference type="Pfam" id="PF00753">
    <property type="entry name" value="Lactamase_B"/>
    <property type="match status" value="1"/>
</dbReference>
<feature type="domain" description="Beta-Casp" evidence="3">
    <location>
        <begin position="246"/>
        <end position="365"/>
    </location>
</feature>
<dbReference type="GO" id="GO:0016787">
    <property type="term" value="F:hydrolase activity"/>
    <property type="evidence" value="ECO:0007669"/>
    <property type="project" value="UniProtKB-KW"/>
</dbReference>
<evidence type="ECO:0000313" key="6">
    <source>
        <dbReference type="Proteomes" id="UP000249203"/>
    </source>
</evidence>
<comment type="caution">
    <text evidence="4">The sequence shown here is derived from an EMBL/GenBank/DDBJ whole genome shotgun (WGS) entry which is preliminary data.</text>
</comment>
<dbReference type="PANTHER" id="PTHR11203">
    <property type="entry name" value="CLEAVAGE AND POLYADENYLATION SPECIFICITY FACTOR FAMILY MEMBER"/>
    <property type="match status" value="1"/>
</dbReference>
<dbReference type="CDD" id="cd16295">
    <property type="entry name" value="TTHA0252-CPSF-like_MBL-fold"/>
    <property type="match status" value="1"/>
</dbReference>
<keyword evidence="7" id="KW-1185">Reference proteome</keyword>
<evidence type="ECO:0000256" key="1">
    <source>
        <dbReference type="ARBA" id="ARBA00022801"/>
    </source>
</evidence>
<accession>A0A327WZU0</accession>
<dbReference type="InterPro" id="IPR011108">
    <property type="entry name" value="RMMBL"/>
</dbReference>
<dbReference type="PANTHER" id="PTHR11203:SF37">
    <property type="entry name" value="INTEGRATOR COMPLEX SUBUNIT 11"/>
    <property type="match status" value="1"/>
</dbReference>
<name>A0A327WZU0_9GAMM</name>
<dbReference type="OrthoDB" id="9803916at2"/>
<dbReference type="EMBL" id="QLMD01000004">
    <property type="protein sequence ID" value="RAJ98969.1"/>
    <property type="molecule type" value="Genomic_DNA"/>
</dbReference>
<organism evidence="4 6">
    <name type="scientific">Aliidiomarina maris</name>
    <dbReference type="NCBI Taxonomy" id="531312"/>
    <lineage>
        <taxon>Bacteria</taxon>
        <taxon>Pseudomonadati</taxon>
        <taxon>Pseudomonadota</taxon>
        <taxon>Gammaproteobacteria</taxon>
        <taxon>Alteromonadales</taxon>
        <taxon>Idiomarinaceae</taxon>
        <taxon>Aliidiomarina</taxon>
    </lineage>
</organism>
<evidence type="ECO:0000313" key="7">
    <source>
        <dbReference type="Proteomes" id="UP000287865"/>
    </source>
</evidence>
<dbReference type="GO" id="GO:0004521">
    <property type="term" value="F:RNA endonuclease activity"/>
    <property type="evidence" value="ECO:0007669"/>
    <property type="project" value="TreeGrafter"/>
</dbReference>
<dbReference type="Pfam" id="PF07521">
    <property type="entry name" value="RMMBL"/>
    <property type="match status" value="1"/>
</dbReference>
<evidence type="ECO:0000259" key="2">
    <source>
        <dbReference type="SMART" id="SM00849"/>
    </source>
</evidence>
<dbReference type="InterPro" id="IPR022712">
    <property type="entry name" value="Beta_Casp"/>
</dbReference>
<proteinExistence type="predicted"/>
<dbReference type="SMART" id="SM00849">
    <property type="entry name" value="Lactamase_B"/>
    <property type="match status" value="1"/>
</dbReference>
<dbReference type="RefSeq" id="WP_111569053.1">
    <property type="nucleotide sequence ID" value="NZ_PIPK01000004.1"/>
</dbReference>
<sequence>MRLTFLGGAETVTGSRYLLETDTTRVLIDCGLFQGYKWLRRRNWQPIALGIDAVDGIVLTHAHLDHSGYVPVLYKHGCRAKVWTHPATAALCSVLWPDSGRIQEEDAKYLKKHQMSRHDNPEPLYDEETAKKALRLLQPVEFEQRFSIGDIEFELRPAGHILGAASVIAEHAGKRIGFSGDVGRPDDTLMYPPKPLPELDCLLLESTYGDRRHAQTDPFNDLADVVNDTAKAGGVVLIPSFAVGRAQLIQHMLVRLMDAGRIPRLPIYLDSPMAIRVSDMYADFHTQHKLNAQDCQQMEARITYTHSIEDSKQIANQAGPHIIIAGSGMATGGRILHHFKHWLRDHRSTVLFTGHQAGGTRGAKMLQGGERIKLHGEWVDVRAKVRNLDGLSGHADYQELTDWLQGSALKAGTMIQLVHGEPDALEALRDHLSQHTQYVVDIPDHMSILRI</sequence>
<evidence type="ECO:0000259" key="3">
    <source>
        <dbReference type="SMART" id="SM01027"/>
    </source>
</evidence>
<dbReference type="Gene3D" id="3.40.50.10890">
    <property type="match status" value="1"/>
</dbReference>
<dbReference type="Pfam" id="PF10996">
    <property type="entry name" value="Beta-Casp"/>
    <property type="match status" value="1"/>
</dbReference>
<dbReference type="InterPro" id="IPR050698">
    <property type="entry name" value="MBL"/>
</dbReference>
<dbReference type="Proteomes" id="UP000287865">
    <property type="component" value="Unassembled WGS sequence"/>
</dbReference>
<keyword evidence="1" id="KW-0378">Hydrolase</keyword>
<dbReference type="EMBL" id="PIPK01000004">
    <property type="protein sequence ID" value="RUO25107.1"/>
    <property type="molecule type" value="Genomic_DNA"/>
</dbReference>
<reference evidence="4 6" key="2">
    <citation type="submission" date="2018-06" db="EMBL/GenBank/DDBJ databases">
        <title>Genomic Encyclopedia of Type Strains, Phase III (KMG-III): the genomes of soil and plant-associated and newly described type strains.</title>
        <authorList>
            <person name="Whitman W."/>
        </authorList>
    </citation>
    <scope>NUCLEOTIDE SEQUENCE [LARGE SCALE GENOMIC DNA]</scope>
    <source>
        <strain evidence="4 6">CGMCC 1.15366</strain>
    </source>
</reference>
<dbReference type="InterPro" id="IPR001279">
    <property type="entry name" value="Metallo-B-lactamas"/>
</dbReference>
<dbReference type="Proteomes" id="UP000249203">
    <property type="component" value="Unassembled WGS sequence"/>
</dbReference>